<feature type="transmembrane region" description="Helical" evidence="8">
    <location>
        <begin position="92"/>
        <end position="111"/>
    </location>
</feature>
<dbReference type="AlphaFoldDB" id="A0A1J1DRB9"/>
<feature type="transmembrane region" description="Helical" evidence="8">
    <location>
        <begin position="291"/>
        <end position="313"/>
    </location>
</feature>
<evidence type="ECO:0000256" key="3">
    <source>
        <dbReference type="ARBA" id="ARBA00022692"/>
    </source>
</evidence>
<dbReference type="InterPro" id="IPR052175">
    <property type="entry name" value="ComplexI-like_HydComp"/>
</dbReference>
<dbReference type="Proteomes" id="UP000242645">
    <property type="component" value="Chromosome"/>
</dbReference>
<organism evidence="10 11">
    <name type="scientific">Candidatus Desulfovibrio trichonymphae</name>
    <dbReference type="NCBI Taxonomy" id="1725232"/>
    <lineage>
        <taxon>Bacteria</taxon>
        <taxon>Pseudomonadati</taxon>
        <taxon>Thermodesulfobacteriota</taxon>
        <taxon>Desulfovibrionia</taxon>
        <taxon>Desulfovibrionales</taxon>
        <taxon>Desulfovibrionaceae</taxon>
        <taxon>Desulfovibrio</taxon>
    </lineage>
</organism>
<evidence type="ECO:0000313" key="10">
    <source>
        <dbReference type="EMBL" id="BAV92378.1"/>
    </source>
</evidence>
<dbReference type="Pfam" id="PF00361">
    <property type="entry name" value="Proton_antipo_M"/>
    <property type="match status" value="1"/>
</dbReference>
<keyword evidence="6 8" id="KW-0472">Membrane</keyword>
<dbReference type="GO" id="GO:0008137">
    <property type="term" value="F:NADH dehydrogenase (ubiquinone) activity"/>
    <property type="evidence" value="ECO:0007669"/>
    <property type="project" value="InterPro"/>
</dbReference>
<evidence type="ECO:0000256" key="4">
    <source>
        <dbReference type="ARBA" id="ARBA00022989"/>
    </source>
</evidence>
<dbReference type="PANTHER" id="PTHR42682">
    <property type="entry name" value="HYDROGENASE-4 COMPONENT F"/>
    <property type="match status" value="1"/>
</dbReference>
<dbReference type="InterPro" id="IPR001750">
    <property type="entry name" value="ND/Mrp_TM"/>
</dbReference>
<feature type="transmembrane region" description="Helical" evidence="8">
    <location>
        <begin position="262"/>
        <end position="285"/>
    </location>
</feature>
<dbReference type="GO" id="GO:0005886">
    <property type="term" value="C:plasma membrane"/>
    <property type="evidence" value="ECO:0007669"/>
    <property type="project" value="UniProtKB-SubCell"/>
</dbReference>
<feature type="transmembrane region" description="Helical" evidence="8">
    <location>
        <begin position="131"/>
        <end position="149"/>
    </location>
</feature>
<dbReference type="GO" id="GO:0042773">
    <property type="term" value="P:ATP synthesis coupled electron transport"/>
    <property type="evidence" value="ECO:0007669"/>
    <property type="project" value="InterPro"/>
</dbReference>
<feature type="transmembrane region" description="Helical" evidence="8">
    <location>
        <begin position="668"/>
        <end position="686"/>
    </location>
</feature>
<dbReference type="EMBL" id="AP017368">
    <property type="protein sequence ID" value="BAV92378.1"/>
    <property type="molecule type" value="Genomic_DNA"/>
</dbReference>
<sequence length="687" mass="72422">MWTIVQKIENAPRLFMLTLYFFCAVLALLVGGAFCSLATGRAAAATAACACVTAGAVGLCLSLYLLLSGATLRVSFPLPLPLGECLFCVDRLSSVFLPPVFLLALIGGALLPGRLKSLAVEAAETGARLAVGRHCFFFCFLIAGMVMTITAADAVLFLISWEIMSLMPFFLISPLDRDANERFAVWVYLTAAHLGVLPLLLLFAGMGAEAGGTDFVLFAARGAWSHPGLYFILALVGFGLKAGLVPLHVWMPEAHSSAPGHVAVLLSGAMLNVGLYGILRVLLLAGPPETWWAYALMGAGVLSGVTGILLGLVQSDIKRTLAYSSAENMGIICLALGGALLAYSIGSSAAALLLTGVFLHIWNHSLFKSLLFLAANAVKEHTHTMLIQRLGGLHKRIPFTGGCFALGSAAIAGIPPLNGFMSELLLYTGFAVGSKAAGNTETALLFWGAFFVLGAIAGMALFAFTQAYGLAFLGAPKSAQSYQAREPETLFKAAMLLLALLCLCAGFAGPLLLKALSPFLVWFASGLGIPLAACAEGMEAAATVLAWYAALGAVLLVLFALVNLARGRAVGKNGFAEGVTWSCGYCRPTARMQYTGGAFARTFAMLLHPLARTRTVTPKMQGLFPGPENAVMTSPDWPMELWSSLLFRPVAAVAEAAKNLQTGLVNLYILYIFIALVATLTWALGWA</sequence>
<evidence type="ECO:0000256" key="6">
    <source>
        <dbReference type="ARBA" id="ARBA00023136"/>
    </source>
</evidence>
<feature type="transmembrane region" description="Helical" evidence="8">
    <location>
        <begin position="155"/>
        <end position="173"/>
    </location>
</feature>
<evidence type="ECO:0000313" key="11">
    <source>
        <dbReference type="Proteomes" id="UP000242645"/>
    </source>
</evidence>
<feature type="transmembrane region" description="Helical" evidence="8">
    <location>
        <begin position="397"/>
        <end position="417"/>
    </location>
</feature>
<dbReference type="PANTHER" id="PTHR42682:SF3">
    <property type="entry name" value="FORMATE HYDROGENLYASE SUBUNIT 3-RELATED"/>
    <property type="match status" value="1"/>
</dbReference>
<protein>
    <submittedName>
        <fullName evidence="10">H+-translocating [NiFe] hydrogenase complex, transmembrane subunit EchA</fullName>
    </submittedName>
</protein>
<feature type="transmembrane region" description="Helical" evidence="8">
    <location>
        <begin position="325"/>
        <end position="345"/>
    </location>
</feature>
<feature type="transmembrane region" description="Helical" evidence="8">
    <location>
        <begin position="47"/>
        <end position="72"/>
    </location>
</feature>
<evidence type="ECO:0000259" key="9">
    <source>
        <dbReference type="Pfam" id="PF00361"/>
    </source>
</evidence>
<feature type="transmembrane region" description="Helical" evidence="8">
    <location>
        <begin position="444"/>
        <end position="473"/>
    </location>
</feature>
<feature type="transmembrane region" description="Helical" evidence="8">
    <location>
        <begin position="351"/>
        <end position="376"/>
    </location>
</feature>
<feature type="domain" description="NADH:quinone oxidoreductase/Mrp antiporter transmembrane" evidence="9">
    <location>
        <begin position="151"/>
        <end position="427"/>
    </location>
</feature>
<feature type="transmembrane region" description="Helical" evidence="8">
    <location>
        <begin position="185"/>
        <end position="208"/>
    </location>
</feature>
<evidence type="ECO:0000256" key="7">
    <source>
        <dbReference type="RuleBase" id="RU000320"/>
    </source>
</evidence>
<name>A0A1J1DRB9_9BACT</name>
<dbReference type="KEGG" id="dtr:RSDT_0866"/>
<gene>
    <name evidence="10" type="primary">echA</name>
    <name evidence="10" type="ORF">RSDT_0866</name>
</gene>
<feature type="transmembrane region" description="Helical" evidence="8">
    <location>
        <begin position="494"/>
        <end position="513"/>
    </location>
</feature>
<feature type="transmembrane region" description="Helical" evidence="8">
    <location>
        <begin position="545"/>
        <end position="565"/>
    </location>
</feature>
<dbReference type="GO" id="GO:0016491">
    <property type="term" value="F:oxidoreductase activity"/>
    <property type="evidence" value="ECO:0007669"/>
    <property type="project" value="UniProtKB-KW"/>
</dbReference>
<evidence type="ECO:0000256" key="5">
    <source>
        <dbReference type="ARBA" id="ARBA00023002"/>
    </source>
</evidence>
<accession>A0A1J1DRB9</accession>
<dbReference type="PRINTS" id="PR01437">
    <property type="entry name" value="NUOXDRDTASE4"/>
</dbReference>
<evidence type="ECO:0000256" key="2">
    <source>
        <dbReference type="ARBA" id="ARBA00022475"/>
    </source>
</evidence>
<keyword evidence="11" id="KW-1185">Reference proteome</keyword>
<dbReference type="InterPro" id="IPR003918">
    <property type="entry name" value="NADH_UbQ_OxRdtase"/>
</dbReference>
<keyword evidence="4 8" id="KW-1133">Transmembrane helix</keyword>
<evidence type="ECO:0000256" key="8">
    <source>
        <dbReference type="SAM" id="Phobius"/>
    </source>
</evidence>
<feature type="transmembrane region" description="Helical" evidence="8">
    <location>
        <begin position="228"/>
        <end position="250"/>
    </location>
</feature>
<reference evidence="10 11" key="1">
    <citation type="journal article" date="2017" name="ISME J.">
        <title>Genome of 'Ca. Desulfovibrio trichonymphae', an H2-oxidizing bacterium in a tripartite symbiotic system within a protist cell in the termite gut.</title>
        <authorList>
            <person name="Kuwahara H."/>
            <person name="Yuki M."/>
            <person name="Izawa K."/>
            <person name="Ohkuma M."/>
            <person name="Hongoh Y."/>
        </authorList>
    </citation>
    <scope>NUCLEOTIDE SEQUENCE [LARGE SCALE GENOMIC DNA]</scope>
    <source>
        <strain evidence="10 11">Rs-N31</strain>
    </source>
</reference>
<keyword evidence="2" id="KW-1003">Cell membrane</keyword>
<keyword evidence="3 7" id="KW-0812">Transmembrane</keyword>
<feature type="transmembrane region" description="Helical" evidence="8">
    <location>
        <begin position="14"/>
        <end position="35"/>
    </location>
</feature>
<comment type="subcellular location">
    <subcellularLocation>
        <location evidence="1">Cell membrane</location>
        <topology evidence="1">Multi-pass membrane protein</topology>
    </subcellularLocation>
    <subcellularLocation>
        <location evidence="7">Membrane</location>
        <topology evidence="7">Multi-pass membrane protein</topology>
    </subcellularLocation>
</comment>
<keyword evidence="5" id="KW-0560">Oxidoreductase</keyword>
<evidence type="ECO:0000256" key="1">
    <source>
        <dbReference type="ARBA" id="ARBA00004651"/>
    </source>
</evidence>
<proteinExistence type="predicted"/>